<dbReference type="GO" id="GO:0031179">
    <property type="term" value="P:peptide modification"/>
    <property type="evidence" value="ECO:0007669"/>
    <property type="project" value="InterPro"/>
</dbReference>
<dbReference type="InterPro" id="IPR012341">
    <property type="entry name" value="6hp_glycosidase-like_sf"/>
</dbReference>
<evidence type="ECO:0000256" key="1">
    <source>
        <dbReference type="ARBA" id="ARBA00007179"/>
    </source>
</evidence>
<dbReference type="Gene3D" id="1.50.10.10">
    <property type="match status" value="2"/>
</dbReference>
<keyword evidence="2" id="KW-0479">Metal-binding</keyword>
<dbReference type="PRINTS" id="PR01950">
    <property type="entry name" value="LANCSUPER"/>
</dbReference>
<proteinExistence type="inferred from homology"/>
<dbReference type="SUPFAM" id="SSF158745">
    <property type="entry name" value="LanC-like"/>
    <property type="match status" value="1"/>
</dbReference>
<dbReference type="SMART" id="SM01260">
    <property type="entry name" value="LANC_like"/>
    <property type="match status" value="1"/>
</dbReference>
<sequence length="404" mass="45484">MGETMSKRLKFHLSGEAEMEERAFTNPFPDYEAAASAVLAAGAAEETGCARPPPTTDELGLPFHNDGKIIHNFTRRIQTKIKDLLQQMEEGLKTADPHDCSAYTGWTGIALLYLQLYRVTCDQTYLLRSLDYIKRTLRNLSGRRVTFLCGDAGPLAVGAVVYHKLKSDCESQECITKLLQLQRSIVCRDSDLPDELLYGRAGYLYALLYLNTEIGPGTVCESAIKEPAAKVDQETLTEMVKPSVDYVRHKRFRSGNYPSSLSNETDRLVHWCHGAPGVVHMLVQAYKVFKEEKYLKDAMECSDVIWQRGLLRKGYGICHGTAGNGYAFLSLYHLTQDKKYLYRACKFAEWCLEYGAHGCRIPDRPYSLFEGMAGAIHFLSDILAPETSRFPAFELAPAQRDKKM</sequence>
<name>A0A8M1GXJ0_URSMA</name>
<dbReference type="PANTHER" id="PTHR12736">
    <property type="entry name" value="LANC-LIKE PROTEIN"/>
    <property type="match status" value="1"/>
</dbReference>
<dbReference type="GO" id="GO:0005975">
    <property type="term" value="P:carbohydrate metabolic process"/>
    <property type="evidence" value="ECO:0007669"/>
    <property type="project" value="InterPro"/>
</dbReference>
<evidence type="ECO:0000313" key="3">
    <source>
        <dbReference type="Proteomes" id="UP000261680"/>
    </source>
</evidence>
<dbReference type="InterPro" id="IPR020464">
    <property type="entry name" value="LanC-like_prot_euk"/>
</dbReference>
<dbReference type="CTD" id="55915"/>
<dbReference type="PRINTS" id="PR01951">
    <property type="entry name" value="LANCEUKARYTE"/>
</dbReference>
<organism evidence="3 4">
    <name type="scientific">Ursus maritimus</name>
    <name type="common">Polar bear</name>
    <name type="synonym">Thalarctos maritimus</name>
    <dbReference type="NCBI Taxonomy" id="29073"/>
    <lineage>
        <taxon>Eukaryota</taxon>
        <taxon>Metazoa</taxon>
        <taxon>Chordata</taxon>
        <taxon>Craniata</taxon>
        <taxon>Vertebrata</taxon>
        <taxon>Euteleostomi</taxon>
        <taxon>Mammalia</taxon>
        <taxon>Eutheria</taxon>
        <taxon>Laurasiatheria</taxon>
        <taxon>Carnivora</taxon>
        <taxon>Caniformia</taxon>
        <taxon>Ursidae</taxon>
        <taxon>Ursus</taxon>
    </lineage>
</organism>
<dbReference type="RefSeq" id="XP_040500456.1">
    <property type="nucleotide sequence ID" value="XM_040644522.1"/>
</dbReference>
<dbReference type="GO" id="GO:0005886">
    <property type="term" value="C:plasma membrane"/>
    <property type="evidence" value="ECO:0007669"/>
    <property type="project" value="TreeGrafter"/>
</dbReference>
<feature type="binding site" evidence="2">
    <location>
        <position position="318"/>
    </location>
    <ligand>
        <name>Zn(2+)</name>
        <dbReference type="ChEBI" id="CHEBI:29105"/>
    </ligand>
</feature>
<feature type="binding site" evidence="2">
    <location>
        <position position="272"/>
    </location>
    <ligand>
        <name>Zn(2+)</name>
        <dbReference type="ChEBI" id="CHEBI:29105"/>
    </ligand>
</feature>
<dbReference type="Proteomes" id="UP000261680">
    <property type="component" value="Unplaced"/>
</dbReference>
<keyword evidence="3" id="KW-1185">Reference proteome</keyword>
<dbReference type="AlphaFoldDB" id="A0A8M1GXJ0"/>
<dbReference type="CDD" id="cd04794">
    <property type="entry name" value="euk_LANCL"/>
    <property type="match status" value="1"/>
</dbReference>
<reference evidence="4" key="1">
    <citation type="submission" date="2025-08" db="UniProtKB">
        <authorList>
            <consortium name="RefSeq"/>
        </authorList>
    </citation>
    <scope>IDENTIFICATION</scope>
    <source>
        <tissue evidence="4">Whole blood</tissue>
    </source>
</reference>
<keyword evidence="2" id="KW-0862">Zinc</keyword>
<evidence type="ECO:0000256" key="2">
    <source>
        <dbReference type="PIRSR" id="PIRSR607822-1"/>
    </source>
</evidence>
<dbReference type="GeneID" id="103674659"/>
<feature type="binding site" evidence="2">
    <location>
        <position position="319"/>
    </location>
    <ligand>
        <name>Zn(2+)</name>
        <dbReference type="ChEBI" id="CHEBI:29105"/>
    </ligand>
</feature>
<dbReference type="Pfam" id="PF05147">
    <property type="entry name" value="LANC_like"/>
    <property type="match status" value="2"/>
</dbReference>
<protein>
    <submittedName>
        <fullName evidence="4">LanC-like protein 2 isoform X2</fullName>
    </submittedName>
</protein>
<evidence type="ECO:0000313" key="4">
    <source>
        <dbReference type="RefSeq" id="XP_040500456.1"/>
    </source>
</evidence>
<dbReference type="GO" id="GO:0046872">
    <property type="term" value="F:metal ion binding"/>
    <property type="evidence" value="ECO:0007669"/>
    <property type="project" value="UniProtKB-KW"/>
</dbReference>
<comment type="similarity">
    <text evidence="1">Belongs to the LanC-like protein family.</text>
</comment>
<accession>A0A8M1GXJ0</accession>
<gene>
    <name evidence="4" type="primary">LANCL2</name>
</gene>
<dbReference type="InterPro" id="IPR007822">
    <property type="entry name" value="LANC-like"/>
</dbReference>
<dbReference type="PANTHER" id="PTHR12736:SF11">
    <property type="entry name" value="LANC-LIKE PROTEIN 2"/>
    <property type="match status" value="1"/>
</dbReference>